<dbReference type="EC" id="3.1.3.16" evidence="3"/>
<comment type="caution">
    <text evidence="10">The sequence shown here is derived from an EMBL/GenBank/DDBJ whole genome shotgun (WGS) entry which is preliminary data.</text>
</comment>
<dbReference type="GO" id="GO:0004722">
    <property type="term" value="F:protein serine/threonine phosphatase activity"/>
    <property type="evidence" value="ECO:0007669"/>
    <property type="project" value="UniProtKB-EC"/>
</dbReference>
<dbReference type="SUPFAM" id="SSF81606">
    <property type="entry name" value="PP2C-like"/>
    <property type="match status" value="1"/>
</dbReference>
<reference evidence="10 11" key="1">
    <citation type="submission" date="2015-06" db="EMBL/GenBank/DDBJ databases">
        <title>Talaromyces atroroseus IBT 11181 draft genome.</title>
        <authorList>
            <person name="Rasmussen K.B."/>
            <person name="Rasmussen S."/>
            <person name="Petersen B."/>
            <person name="Sicheritz-Ponten T."/>
            <person name="Mortensen U.H."/>
            <person name="Thrane U."/>
        </authorList>
    </citation>
    <scope>NUCLEOTIDE SEQUENCE [LARGE SCALE GENOMIC DNA]</scope>
    <source>
        <strain evidence="10 11">IBT 11181</strain>
    </source>
</reference>
<evidence type="ECO:0000256" key="6">
    <source>
        <dbReference type="ARBA" id="ARBA00022842"/>
    </source>
</evidence>
<dbReference type="PANTHER" id="PTHR13832:SF803">
    <property type="entry name" value="PROTEIN PHOSPHATASE 1G"/>
    <property type="match status" value="1"/>
</dbReference>
<keyword evidence="7" id="KW-0904">Protein phosphatase</keyword>
<evidence type="ECO:0000256" key="3">
    <source>
        <dbReference type="ARBA" id="ARBA00013081"/>
    </source>
</evidence>
<dbReference type="GO" id="GO:0046872">
    <property type="term" value="F:metal ion binding"/>
    <property type="evidence" value="ECO:0007669"/>
    <property type="project" value="UniProtKB-KW"/>
</dbReference>
<dbReference type="SMART" id="SM00331">
    <property type="entry name" value="PP2C_SIG"/>
    <property type="match status" value="1"/>
</dbReference>
<evidence type="ECO:0000256" key="2">
    <source>
        <dbReference type="ARBA" id="ARBA00006702"/>
    </source>
</evidence>
<dbReference type="SMART" id="SM00332">
    <property type="entry name" value="PP2Cc"/>
    <property type="match status" value="1"/>
</dbReference>
<accession>A0A225ASN6</accession>
<dbReference type="PROSITE" id="PS51746">
    <property type="entry name" value="PPM_2"/>
    <property type="match status" value="1"/>
</dbReference>
<evidence type="ECO:0000259" key="9">
    <source>
        <dbReference type="PROSITE" id="PS51746"/>
    </source>
</evidence>
<evidence type="ECO:0000256" key="7">
    <source>
        <dbReference type="ARBA" id="ARBA00022912"/>
    </source>
</evidence>
<dbReference type="Proteomes" id="UP000214365">
    <property type="component" value="Unassembled WGS sequence"/>
</dbReference>
<protein>
    <recommendedName>
        <fullName evidence="3">protein-serine/threonine phosphatase</fullName>
        <ecNumber evidence="3">3.1.3.16</ecNumber>
    </recommendedName>
</protein>
<dbReference type="CDD" id="cd00143">
    <property type="entry name" value="PP2Cc"/>
    <property type="match status" value="1"/>
</dbReference>
<keyword evidence="11" id="KW-1185">Reference proteome</keyword>
<evidence type="ECO:0000256" key="5">
    <source>
        <dbReference type="ARBA" id="ARBA00022801"/>
    </source>
</evidence>
<keyword evidence="8" id="KW-0464">Manganese</keyword>
<dbReference type="GeneID" id="30999872"/>
<evidence type="ECO:0000256" key="8">
    <source>
        <dbReference type="ARBA" id="ARBA00023211"/>
    </source>
</evidence>
<organism evidence="10 11">
    <name type="scientific">Talaromyces atroroseus</name>
    <dbReference type="NCBI Taxonomy" id="1441469"/>
    <lineage>
        <taxon>Eukaryota</taxon>
        <taxon>Fungi</taxon>
        <taxon>Dikarya</taxon>
        <taxon>Ascomycota</taxon>
        <taxon>Pezizomycotina</taxon>
        <taxon>Eurotiomycetes</taxon>
        <taxon>Eurotiomycetidae</taxon>
        <taxon>Eurotiales</taxon>
        <taxon>Trichocomaceae</taxon>
        <taxon>Talaromyces</taxon>
        <taxon>Talaromyces sect. Trachyspermi</taxon>
    </lineage>
</organism>
<sequence>MAATDSVLLFDAGAATAQGGRMSQEDRFVIMLPDQFPPLTTTDKLALFATYDGHGSAAVSEHVRQSLPALLIKRPEFTKGDYETAIIRAFEDEDQLLLQMAMEDDTEPVIAGSTVALCLVNMTKGLMVVGNVGDSHIFLARRDPATETVTWQDRLTREHKPHDPAEKSRIEEAGGAVHTYGGTARLGTLNMSRALGDLQYKNPINNLDVAGTKKSRRAIASGSRAQHPRNRGNFISNEADVQTVQLDQDSRYMLLCCTDGVTDVTDETMLVEEVAKDFMRGRRATDIAKRVTKATAEQPQSDNCTCVIAFFDGTASTRLEA</sequence>
<keyword evidence="5" id="KW-0378">Hydrolase</keyword>
<evidence type="ECO:0000313" key="11">
    <source>
        <dbReference type="Proteomes" id="UP000214365"/>
    </source>
</evidence>
<evidence type="ECO:0000313" key="10">
    <source>
        <dbReference type="EMBL" id="OKL64602.1"/>
    </source>
</evidence>
<name>A0A225ASN6_TALAT</name>
<evidence type="ECO:0000256" key="1">
    <source>
        <dbReference type="ARBA" id="ARBA00001936"/>
    </source>
</evidence>
<dbReference type="InterPro" id="IPR015655">
    <property type="entry name" value="PP2C"/>
</dbReference>
<keyword evidence="6" id="KW-0460">Magnesium</keyword>
<dbReference type="PANTHER" id="PTHR13832">
    <property type="entry name" value="PROTEIN PHOSPHATASE 2C"/>
    <property type="match status" value="1"/>
</dbReference>
<comment type="cofactor">
    <cofactor evidence="1">
        <name>Mn(2+)</name>
        <dbReference type="ChEBI" id="CHEBI:29035"/>
    </cofactor>
</comment>
<dbReference type="AlphaFoldDB" id="A0A225ASN6"/>
<keyword evidence="4" id="KW-0479">Metal-binding</keyword>
<dbReference type="EMBL" id="LFMY01000001">
    <property type="protein sequence ID" value="OKL64602.1"/>
    <property type="molecule type" value="Genomic_DNA"/>
</dbReference>
<comment type="similarity">
    <text evidence="2">Belongs to the PP2C family.</text>
</comment>
<gene>
    <name evidence="10" type="ORF">UA08_00117</name>
</gene>
<dbReference type="Gene3D" id="3.60.40.10">
    <property type="entry name" value="PPM-type phosphatase domain"/>
    <property type="match status" value="1"/>
</dbReference>
<evidence type="ECO:0000256" key="4">
    <source>
        <dbReference type="ARBA" id="ARBA00022723"/>
    </source>
</evidence>
<dbReference type="OrthoDB" id="659at2759"/>
<dbReference type="STRING" id="1441469.A0A225ASN6"/>
<dbReference type="InterPro" id="IPR036457">
    <property type="entry name" value="PPM-type-like_dom_sf"/>
</dbReference>
<feature type="domain" description="PPM-type phosphatase" evidence="9">
    <location>
        <begin position="11"/>
        <end position="311"/>
    </location>
</feature>
<dbReference type="RefSeq" id="XP_020124723.1">
    <property type="nucleotide sequence ID" value="XM_020259888.1"/>
</dbReference>
<dbReference type="InterPro" id="IPR001932">
    <property type="entry name" value="PPM-type_phosphatase-like_dom"/>
</dbReference>
<proteinExistence type="inferred from homology"/>
<dbReference type="Pfam" id="PF00481">
    <property type="entry name" value="PP2C"/>
    <property type="match status" value="1"/>
</dbReference>